<proteinExistence type="predicted"/>
<evidence type="ECO:0000313" key="1">
    <source>
        <dbReference type="EMBL" id="GAA0563644.1"/>
    </source>
</evidence>
<dbReference type="Proteomes" id="UP001501427">
    <property type="component" value="Unassembled WGS sequence"/>
</dbReference>
<dbReference type="RefSeq" id="WP_184881644.1">
    <property type="nucleotide sequence ID" value="NZ_JACHMV010000001.1"/>
</dbReference>
<comment type="caution">
    <text evidence="2">The sequence shown here is derived from an EMBL/GenBank/DDBJ whole genome shotgun (WGS) entry which is preliminary data.</text>
</comment>
<reference evidence="1" key="1">
    <citation type="journal article" date="2014" name="Int. J. Syst. Evol. Microbiol.">
        <title>Complete genome of a new Firmicutes species belonging to the dominant human colonic microbiota ('Ruminococcus bicirculans') reveals two chromosomes and a selective capacity to utilize plant glucans.</title>
        <authorList>
            <consortium name="NISC Comparative Sequencing Program"/>
            <person name="Wegmann U."/>
            <person name="Louis P."/>
            <person name="Goesmann A."/>
            <person name="Henrissat B."/>
            <person name="Duncan S.H."/>
            <person name="Flint H.J."/>
        </authorList>
    </citation>
    <scope>NUCLEOTIDE SEQUENCE</scope>
    <source>
        <strain evidence="1">JCM 10667</strain>
    </source>
</reference>
<name>A0A7W7MWA4_9ACTN</name>
<evidence type="ECO:0000313" key="2">
    <source>
        <dbReference type="EMBL" id="MBB4773511.1"/>
    </source>
</evidence>
<gene>
    <name evidence="2" type="ORF">F4557_001929</name>
    <name evidence="1" type="ORF">GCM10009546_27370</name>
</gene>
<sequence>MATDHLTAMSGRRPFLSALDEAVRERGGMSCGIVLRGGTPALYVINTDSPSRFTEIGTDFIGGTWMFTWAPTGDTIGAANSPAETAEAIARALGVGLGARP</sequence>
<accession>A0A7W7MWA4</accession>
<evidence type="ECO:0000313" key="3">
    <source>
        <dbReference type="Proteomes" id="UP000549343"/>
    </source>
</evidence>
<keyword evidence="4" id="KW-1185">Reference proteome</keyword>
<dbReference type="EMBL" id="BAAAHD010000023">
    <property type="protein sequence ID" value="GAA0563644.1"/>
    <property type="molecule type" value="Genomic_DNA"/>
</dbReference>
<organism evidence="2 3">
    <name type="scientific">Actinomadura livida</name>
    <dbReference type="NCBI Taxonomy" id="79909"/>
    <lineage>
        <taxon>Bacteria</taxon>
        <taxon>Bacillati</taxon>
        <taxon>Actinomycetota</taxon>
        <taxon>Actinomycetes</taxon>
        <taxon>Streptosporangiales</taxon>
        <taxon>Thermomonosporaceae</taxon>
        <taxon>Actinomadura</taxon>
    </lineage>
</organism>
<reference evidence="2 3" key="3">
    <citation type="submission" date="2020-08" db="EMBL/GenBank/DDBJ databases">
        <title>Sequencing the genomes of 1000 actinobacteria strains.</title>
        <authorList>
            <person name="Klenk H.-P."/>
        </authorList>
    </citation>
    <scope>NUCLEOTIDE SEQUENCE [LARGE SCALE GENOMIC DNA]</scope>
    <source>
        <strain evidence="2 3">DSM 44772</strain>
    </source>
</reference>
<evidence type="ECO:0000313" key="4">
    <source>
        <dbReference type="Proteomes" id="UP001501427"/>
    </source>
</evidence>
<reference evidence="1" key="4">
    <citation type="submission" date="2023-12" db="EMBL/GenBank/DDBJ databases">
        <authorList>
            <person name="Sun Q."/>
            <person name="Inoue M."/>
        </authorList>
    </citation>
    <scope>NUCLEOTIDE SEQUENCE</scope>
    <source>
        <strain evidence="1">JCM 10667</strain>
    </source>
</reference>
<dbReference type="EMBL" id="JACHMV010000001">
    <property type="protein sequence ID" value="MBB4773511.1"/>
    <property type="molecule type" value="Genomic_DNA"/>
</dbReference>
<dbReference type="AlphaFoldDB" id="A0A7W7MWA4"/>
<dbReference type="Proteomes" id="UP000549343">
    <property type="component" value="Unassembled WGS sequence"/>
</dbReference>
<reference evidence="4" key="2">
    <citation type="journal article" date="2019" name="Int. J. Syst. Evol. Microbiol.">
        <title>The Global Catalogue of Microorganisms (GCM) 10K type strain sequencing project: providing services to taxonomists for standard genome sequencing and annotation.</title>
        <authorList>
            <consortium name="The Broad Institute Genomics Platform"/>
            <consortium name="The Broad Institute Genome Sequencing Center for Infectious Disease"/>
            <person name="Wu L."/>
            <person name="Ma J."/>
        </authorList>
    </citation>
    <scope>NUCLEOTIDE SEQUENCE [LARGE SCALE GENOMIC DNA]</scope>
    <source>
        <strain evidence="4">JCM 10667</strain>
    </source>
</reference>
<protein>
    <submittedName>
        <fullName evidence="2">Uncharacterized protein</fullName>
    </submittedName>
</protein>